<dbReference type="PROSITE" id="PS00134">
    <property type="entry name" value="TRYPSIN_HIS"/>
    <property type="match status" value="1"/>
</dbReference>
<evidence type="ECO:0000256" key="3">
    <source>
        <dbReference type="ARBA" id="ARBA00022670"/>
    </source>
</evidence>
<evidence type="ECO:0000313" key="9">
    <source>
        <dbReference type="EMBL" id="KAH0541692.1"/>
    </source>
</evidence>
<evidence type="ECO:0000256" key="5">
    <source>
        <dbReference type="ARBA" id="ARBA00022801"/>
    </source>
</evidence>
<dbReference type="PANTHER" id="PTHR15462">
    <property type="entry name" value="SERINE PROTEASE"/>
    <property type="match status" value="1"/>
</dbReference>
<dbReference type="InterPro" id="IPR009003">
    <property type="entry name" value="Peptidase_S1_PA"/>
</dbReference>
<dbReference type="InterPro" id="IPR008256">
    <property type="entry name" value="Peptidase_S1B"/>
</dbReference>
<keyword evidence="4" id="KW-0732">Signal</keyword>
<reference evidence="9" key="1">
    <citation type="submission" date="2021-03" db="EMBL/GenBank/DDBJ databases">
        <title>Comparative genomics and phylogenomic investigation of the class Geoglossomycetes provide insights into ecological specialization and systematics.</title>
        <authorList>
            <person name="Melie T."/>
            <person name="Pirro S."/>
            <person name="Miller A.N."/>
            <person name="Quandt A."/>
        </authorList>
    </citation>
    <scope>NUCLEOTIDE SEQUENCE</scope>
    <source>
        <strain evidence="9">GBOQ0MN5Z8</strain>
    </source>
</reference>
<dbReference type="GO" id="GO:0006508">
    <property type="term" value="P:proteolysis"/>
    <property type="evidence" value="ECO:0007669"/>
    <property type="project" value="UniProtKB-KW"/>
</dbReference>
<evidence type="ECO:0000256" key="2">
    <source>
        <dbReference type="ARBA" id="ARBA00008764"/>
    </source>
</evidence>
<keyword evidence="3 7" id="KW-0645">Protease</keyword>
<dbReference type="InterPro" id="IPR050966">
    <property type="entry name" value="Glutamyl_endopeptidase"/>
</dbReference>
<evidence type="ECO:0000256" key="6">
    <source>
        <dbReference type="ARBA" id="ARBA00022825"/>
    </source>
</evidence>
<proteinExistence type="inferred from homology"/>
<dbReference type="EMBL" id="JAGHQL010000071">
    <property type="protein sequence ID" value="KAH0541692.1"/>
    <property type="molecule type" value="Genomic_DNA"/>
</dbReference>
<protein>
    <recommendedName>
        <fullName evidence="7">Serine protease</fullName>
        <ecNumber evidence="7">3.4.21.-</ecNumber>
    </recommendedName>
</protein>
<keyword evidence="6 7" id="KW-0720">Serine protease</keyword>
<dbReference type="InterPro" id="IPR018114">
    <property type="entry name" value="TRYPSIN_HIS"/>
</dbReference>
<evidence type="ECO:0000256" key="1">
    <source>
        <dbReference type="ARBA" id="ARBA00007664"/>
    </source>
</evidence>
<dbReference type="PANTHER" id="PTHR15462:SF8">
    <property type="entry name" value="SERINE PROTEASE"/>
    <property type="match status" value="1"/>
</dbReference>
<accession>A0A9P8HXH3</accession>
<dbReference type="SUPFAM" id="SSF50494">
    <property type="entry name" value="Trypsin-like serine proteases"/>
    <property type="match status" value="1"/>
</dbReference>
<dbReference type="InterPro" id="IPR043504">
    <property type="entry name" value="Peptidase_S1_PA_chymotrypsin"/>
</dbReference>
<dbReference type="InterPro" id="IPR000126">
    <property type="entry name" value="V8_ser_AS"/>
</dbReference>
<dbReference type="EC" id="3.4.21.-" evidence="7"/>
<dbReference type="PROSITE" id="PS00673">
    <property type="entry name" value="V8_SER"/>
    <property type="match status" value="1"/>
</dbReference>
<comment type="caution">
    <text evidence="9">The sequence shown here is derived from an EMBL/GenBank/DDBJ whole genome shotgun (WGS) entry which is preliminary data.</text>
</comment>
<evidence type="ECO:0000256" key="7">
    <source>
        <dbReference type="RuleBase" id="RU004296"/>
    </source>
</evidence>
<comment type="similarity">
    <text evidence="2 7">Belongs to the peptidase S1B family.</text>
</comment>
<name>A0A9P8HXH3_9PEZI</name>
<feature type="region of interest" description="Disordered" evidence="8">
    <location>
        <begin position="320"/>
        <end position="341"/>
    </location>
</feature>
<evidence type="ECO:0000256" key="4">
    <source>
        <dbReference type="ARBA" id="ARBA00022729"/>
    </source>
</evidence>
<dbReference type="AlphaFoldDB" id="A0A9P8HXH3"/>
<dbReference type="GO" id="GO:0004252">
    <property type="term" value="F:serine-type endopeptidase activity"/>
    <property type="evidence" value="ECO:0007669"/>
    <property type="project" value="InterPro"/>
</dbReference>
<sequence>MTAKVARSTQLALNADAINTAAIVNQLTDTVVARWDLKSTDDEAPESLFLDYTNGRMEKVVGGGDERVKVKMADYKPGGKYRSIVKIFLQYEKQNPNGPWPMATGWLVKDDLMVTAGHCVYDWSHTMGRLTRLKAYIGYHGKASIGDPSVEFRMGKRVVAPAEWLAVRGNKTYDVAFIQLQKPFTGIKPIKFVDTPGSGESVLGVVGYPGDLRDDVTGELGAEMYQMFLKTTFDLEESKERMLEYQIDTNGGNSGSPVFRQQDMASIGVHVYGGDVNSASVIGFKGVIFEDCLSAFNAKPISAPIKKQIPGVDFVRIPPTESRKPFPAGTAGGWGENGETANGHRGQISRNNHMEDEGFFDDFIPTLKSAVKIGAPIASNVLQAGLPILFGPIGAPIAALASVALRAAGKAAESSSASESFSLNARQDDGLVERAILAEAALAGVMALNKKTLAEENLFSKMKDVAKVLSPVVKEAAPKVMGVITEPALRVALDTLNDQNKGGAATESAFAPGSRPTGRALRSAGQDFHAALTGASLKGVDHNTRAFVDALLETPPEESIWGDIAATLGSVAINALVPAGQVNSMLNDGLTALARSGSEANFGEDDSTISLDGLHQRAMLGEAALQAVMQVPVERLQEEGFFDVVRTAIKVIAPKVIKAAPGIIKAVAPVVQAALGTGAESTLRVVAPQKPGLRRIPSNMGMGIQGGDFLGMAKDWEGQVFYLMTSRALDPWPAMSAQNSASITAECVIG</sequence>
<keyword evidence="5 7" id="KW-0378">Hydrolase</keyword>
<evidence type="ECO:0000313" key="10">
    <source>
        <dbReference type="Proteomes" id="UP000698800"/>
    </source>
</evidence>
<dbReference type="Gene3D" id="2.40.10.10">
    <property type="entry name" value="Trypsin-like serine proteases"/>
    <property type="match status" value="2"/>
</dbReference>
<dbReference type="Proteomes" id="UP000698800">
    <property type="component" value="Unassembled WGS sequence"/>
</dbReference>
<dbReference type="OrthoDB" id="3693942at2759"/>
<keyword evidence="10" id="KW-1185">Reference proteome</keyword>
<dbReference type="PRINTS" id="PR00839">
    <property type="entry name" value="V8PROTEASE"/>
</dbReference>
<dbReference type="Pfam" id="PF13365">
    <property type="entry name" value="Trypsin_2"/>
    <property type="match status" value="1"/>
</dbReference>
<evidence type="ECO:0000256" key="8">
    <source>
        <dbReference type="SAM" id="MobiDB-lite"/>
    </source>
</evidence>
<organism evidence="9 10">
    <name type="scientific">Glutinoglossum americanum</name>
    <dbReference type="NCBI Taxonomy" id="1670608"/>
    <lineage>
        <taxon>Eukaryota</taxon>
        <taxon>Fungi</taxon>
        <taxon>Dikarya</taxon>
        <taxon>Ascomycota</taxon>
        <taxon>Pezizomycotina</taxon>
        <taxon>Geoglossomycetes</taxon>
        <taxon>Geoglossales</taxon>
        <taxon>Geoglossaceae</taxon>
        <taxon>Glutinoglossum</taxon>
    </lineage>
</organism>
<gene>
    <name evidence="9" type="ORF">FGG08_003855</name>
</gene>
<comment type="similarity">
    <text evidence="1">Belongs to the peptidase S1 family.</text>
</comment>